<keyword evidence="3" id="KW-1185">Reference proteome</keyword>
<dbReference type="SMART" id="SM00481">
    <property type="entry name" value="POLIIIAc"/>
    <property type="match status" value="1"/>
</dbReference>
<evidence type="ECO:0000259" key="1">
    <source>
        <dbReference type="SMART" id="SM00481"/>
    </source>
</evidence>
<sequence length="290" mass="31051">MAMRIDLHTHSNVSDGTDEPAALVEAAARSGLAVVALTDHDTFDGLDEAQAAGERLGVEVVRGVELSTRYGDDSVHLLGYGVDETDPALSAEMAAIRDGRERRLQIMVQRLNDLGIMITEEMVLAQAGDSPSLGRPHFADAMVAHGDVADRTEAFDRWLAEGRPGYVGRHAVDLERAIGLVRGAGGVAVVAHPWGRGRAETLPTDVLQTMITEHGLDGIEVDHQDHDQQTRAALRAFATEAGVLITGSSDYHGTGKVDHDLGCNTTDPEMFDRLQRLVGERRGQPSGPAA</sequence>
<dbReference type="Proteomes" id="UP000523079">
    <property type="component" value="Unassembled WGS sequence"/>
</dbReference>
<dbReference type="InterPro" id="IPR052018">
    <property type="entry name" value="PHP_domain"/>
</dbReference>
<dbReference type="Gene3D" id="1.10.150.650">
    <property type="match status" value="1"/>
</dbReference>
<comment type="caution">
    <text evidence="2">The sequence shown here is derived from an EMBL/GenBank/DDBJ whole genome shotgun (WGS) entry which is preliminary data.</text>
</comment>
<organism evidence="2 3">
    <name type="scientific">Microlunatus kandeliicorticis</name>
    <dbReference type="NCBI Taxonomy" id="1759536"/>
    <lineage>
        <taxon>Bacteria</taxon>
        <taxon>Bacillati</taxon>
        <taxon>Actinomycetota</taxon>
        <taxon>Actinomycetes</taxon>
        <taxon>Propionibacteriales</taxon>
        <taxon>Propionibacteriaceae</taxon>
        <taxon>Microlunatus</taxon>
    </lineage>
</organism>
<dbReference type="PANTHER" id="PTHR42924:SF3">
    <property type="entry name" value="POLYMERASE_HISTIDINOL PHOSPHATASE N-TERMINAL DOMAIN-CONTAINING PROTEIN"/>
    <property type="match status" value="1"/>
</dbReference>
<evidence type="ECO:0000313" key="2">
    <source>
        <dbReference type="EMBL" id="MBA8795318.1"/>
    </source>
</evidence>
<gene>
    <name evidence="2" type="ORF">FHX74_002946</name>
</gene>
<dbReference type="InterPro" id="IPR004013">
    <property type="entry name" value="PHP_dom"/>
</dbReference>
<proteinExistence type="predicted"/>
<dbReference type="CDD" id="cd07438">
    <property type="entry name" value="PHP_HisPPase_AMP"/>
    <property type="match status" value="1"/>
</dbReference>
<dbReference type="PANTHER" id="PTHR42924">
    <property type="entry name" value="EXONUCLEASE"/>
    <property type="match status" value="1"/>
</dbReference>
<evidence type="ECO:0000313" key="3">
    <source>
        <dbReference type="Proteomes" id="UP000523079"/>
    </source>
</evidence>
<dbReference type="InterPro" id="IPR016195">
    <property type="entry name" value="Pol/histidinol_Pase-like"/>
</dbReference>
<name>A0A7W3IU78_9ACTN</name>
<accession>A0A7W3IU78</accession>
<dbReference type="GO" id="GO:0035312">
    <property type="term" value="F:5'-3' DNA exonuclease activity"/>
    <property type="evidence" value="ECO:0007669"/>
    <property type="project" value="TreeGrafter"/>
</dbReference>
<feature type="domain" description="Polymerase/histidinol phosphatase N-terminal" evidence="1">
    <location>
        <begin position="5"/>
        <end position="70"/>
    </location>
</feature>
<dbReference type="Gene3D" id="3.20.20.140">
    <property type="entry name" value="Metal-dependent hydrolases"/>
    <property type="match status" value="1"/>
</dbReference>
<reference evidence="2 3" key="1">
    <citation type="submission" date="2020-07" db="EMBL/GenBank/DDBJ databases">
        <title>Sequencing the genomes of 1000 actinobacteria strains.</title>
        <authorList>
            <person name="Klenk H.-P."/>
        </authorList>
    </citation>
    <scope>NUCLEOTIDE SEQUENCE [LARGE SCALE GENOMIC DNA]</scope>
    <source>
        <strain evidence="2 3">DSM 100723</strain>
    </source>
</reference>
<dbReference type="GO" id="GO:0004534">
    <property type="term" value="F:5'-3' RNA exonuclease activity"/>
    <property type="evidence" value="ECO:0007669"/>
    <property type="project" value="TreeGrafter"/>
</dbReference>
<protein>
    <recommendedName>
        <fullName evidence="1">Polymerase/histidinol phosphatase N-terminal domain-containing protein</fullName>
    </recommendedName>
</protein>
<dbReference type="InterPro" id="IPR003141">
    <property type="entry name" value="Pol/His_phosphatase_N"/>
</dbReference>
<dbReference type="Pfam" id="PF02811">
    <property type="entry name" value="PHP"/>
    <property type="match status" value="1"/>
</dbReference>
<dbReference type="EMBL" id="JACGWT010000004">
    <property type="protein sequence ID" value="MBA8795318.1"/>
    <property type="molecule type" value="Genomic_DNA"/>
</dbReference>
<dbReference type="AlphaFoldDB" id="A0A7W3IU78"/>
<dbReference type="SUPFAM" id="SSF89550">
    <property type="entry name" value="PHP domain-like"/>
    <property type="match status" value="1"/>
</dbReference>